<name>A0A835DRJ9_TETSI</name>
<feature type="transmembrane region" description="Helical" evidence="10">
    <location>
        <begin position="210"/>
        <end position="231"/>
    </location>
</feature>
<dbReference type="InterPro" id="IPR003834">
    <property type="entry name" value="Cyt_c_assmbl_TM_dom"/>
</dbReference>
<evidence type="ECO:0000256" key="7">
    <source>
        <dbReference type="ARBA" id="ARBA00022748"/>
    </source>
</evidence>
<sequence length="372" mass="38585">MSLVQSRINPCIISSYNHGQNNGYGKYKVPIKMLKRSSASEDPSQEVVALPETKRSSSIQITTLVNAVAVANLVATDSAKALSMKNVMEGAAYISTLGDINLGDWFGGFLYSAGQQANEAVQDQLSALSFTSLAVIFGAGLVTSLSPCTLSVLPLTLGYIGAFGSGKSRVEVIGNSVAFSLGLATTLAVLGIAASFAGKAYGQIGQGLPLAASGLAVIMGLNLLEVIELQLPSFFDNVDPRAAAANLPSSVQAYLAGLTFALAASPCSTPVLATLLGYVATSKPFLKEALYALEMMATLIILDPVIGGSLLLTYTTGYVAPLLLAASFAGALQSLLSFRKFSAWINPMSGALLLGGGVYSLLDRLFPTTMVM</sequence>
<evidence type="ECO:0000256" key="2">
    <source>
        <dbReference type="ARBA" id="ARBA00004229"/>
    </source>
</evidence>
<comment type="subcellular location">
    <subcellularLocation>
        <location evidence="1">Membrane</location>
        <topology evidence="1">Multi-pass membrane protein</topology>
    </subcellularLocation>
    <subcellularLocation>
        <location evidence="2">Plastid</location>
        <location evidence="2">Chloroplast</location>
    </subcellularLocation>
</comment>
<accession>A0A835DRJ9</accession>
<keyword evidence="8 10" id="KW-1133">Transmembrane helix</keyword>
<dbReference type="GO" id="GO:0017004">
    <property type="term" value="P:cytochrome complex assembly"/>
    <property type="evidence" value="ECO:0007669"/>
    <property type="project" value="UniProtKB-KW"/>
</dbReference>
<gene>
    <name evidence="12" type="ORF">HHK36_001965</name>
</gene>
<protein>
    <recommendedName>
        <fullName evidence="11">Cytochrome C biogenesis protein transmembrane domain-containing protein</fullName>
    </recommendedName>
</protein>
<dbReference type="AlphaFoldDB" id="A0A835DRJ9"/>
<dbReference type="GO" id="GO:0016020">
    <property type="term" value="C:membrane"/>
    <property type="evidence" value="ECO:0007669"/>
    <property type="project" value="UniProtKB-SubCell"/>
</dbReference>
<keyword evidence="13" id="KW-1185">Reference proteome</keyword>
<comment type="caution">
    <text evidence="12">The sequence shown here is derived from an EMBL/GenBank/DDBJ whole genome shotgun (WGS) entry which is preliminary data.</text>
</comment>
<comment type="similarity">
    <text evidence="3">Belongs to the DsbD family.</text>
</comment>
<feature type="transmembrane region" description="Helical" evidence="10">
    <location>
        <begin position="133"/>
        <end position="157"/>
    </location>
</feature>
<dbReference type="EMBL" id="JABCRI010000001">
    <property type="protein sequence ID" value="KAF8413968.1"/>
    <property type="molecule type" value="Genomic_DNA"/>
</dbReference>
<proteinExistence type="inferred from homology"/>
<feature type="transmembrane region" description="Helical" evidence="10">
    <location>
        <begin position="343"/>
        <end position="362"/>
    </location>
</feature>
<dbReference type="PANTHER" id="PTHR31272">
    <property type="entry name" value="CYTOCHROME C-TYPE BIOGENESIS PROTEIN HI_1454-RELATED"/>
    <property type="match status" value="1"/>
</dbReference>
<dbReference type="Proteomes" id="UP000655225">
    <property type="component" value="Unassembled WGS sequence"/>
</dbReference>
<keyword evidence="4" id="KW-0150">Chloroplast</keyword>
<evidence type="ECO:0000256" key="6">
    <source>
        <dbReference type="ARBA" id="ARBA00022692"/>
    </source>
</evidence>
<feature type="transmembrane region" description="Helical" evidence="10">
    <location>
        <begin position="251"/>
        <end position="279"/>
    </location>
</feature>
<feature type="domain" description="Cytochrome C biogenesis protein transmembrane" evidence="11">
    <location>
        <begin position="132"/>
        <end position="290"/>
    </location>
</feature>
<evidence type="ECO:0000256" key="10">
    <source>
        <dbReference type="SAM" id="Phobius"/>
    </source>
</evidence>
<keyword evidence="9 10" id="KW-0472">Membrane</keyword>
<dbReference type="GO" id="GO:0009507">
    <property type="term" value="C:chloroplast"/>
    <property type="evidence" value="ECO:0007669"/>
    <property type="project" value="UniProtKB-SubCell"/>
</dbReference>
<dbReference type="Pfam" id="PF02683">
    <property type="entry name" value="DsbD_TM"/>
    <property type="match status" value="1"/>
</dbReference>
<evidence type="ECO:0000313" key="12">
    <source>
        <dbReference type="EMBL" id="KAF8413968.1"/>
    </source>
</evidence>
<keyword evidence="6 10" id="KW-0812">Transmembrane</keyword>
<feature type="transmembrane region" description="Helical" evidence="10">
    <location>
        <begin position="291"/>
        <end position="312"/>
    </location>
</feature>
<dbReference type="InterPro" id="IPR051790">
    <property type="entry name" value="Cytochrome_c-biogenesis_DsbD"/>
</dbReference>
<reference evidence="12 13" key="1">
    <citation type="submission" date="2020-04" db="EMBL/GenBank/DDBJ databases">
        <title>Plant Genome Project.</title>
        <authorList>
            <person name="Zhang R.-G."/>
        </authorList>
    </citation>
    <scope>NUCLEOTIDE SEQUENCE [LARGE SCALE GENOMIC DNA]</scope>
    <source>
        <strain evidence="12">YNK0</strain>
        <tissue evidence="12">Leaf</tissue>
    </source>
</reference>
<evidence type="ECO:0000259" key="11">
    <source>
        <dbReference type="Pfam" id="PF02683"/>
    </source>
</evidence>
<evidence type="ECO:0000256" key="3">
    <source>
        <dbReference type="ARBA" id="ARBA00006143"/>
    </source>
</evidence>
<evidence type="ECO:0000256" key="8">
    <source>
        <dbReference type="ARBA" id="ARBA00022989"/>
    </source>
</evidence>
<dbReference type="OrthoDB" id="40974at2759"/>
<keyword evidence="5" id="KW-0934">Plastid</keyword>
<keyword evidence="7" id="KW-0201">Cytochrome c-type biogenesis</keyword>
<evidence type="ECO:0000256" key="5">
    <source>
        <dbReference type="ARBA" id="ARBA00022640"/>
    </source>
</evidence>
<evidence type="ECO:0000313" key="13">
    <source>
        <dbReference type="Proteomes" id="UP000655225"/>
    </source>
</evidence>
<dbReference type="OMA" id="YLCFLAG"/>
<feature type="transmembrane region" description="Helical" evidence="10">
    <location>
        <begin position="318"/>
        <end position="336"/>
    </location>
</feature>
<dbReference type="PANTHER" id="PTHR31272:SF6">
    <property type="entry name" value="CYTOCHROME C-TYPE BIOGENESIS CCDA-LIKE CHLOROPLASTIC PROTEIN"/>
    <property type="match status" value="1"/>
</dbReference>
<evidence type="ECO:0000256" key="4">
    <source>
        <dbReference type="ARBA" id="ARBA00022528"/>
    </source>
</evidence>
<evidence type="ECO:0000256" key="9">
    <source>
        <dbReference type="ARBA" id="ARBA00023136"/>
    </source>
</evidence>
<evidence type="ECO:0000256" key="1">
    <source>
        <dbReference type="ARBA" id="ARBA00004141"/>
    </source>
</evidence>
<organism evidence="12 13">
    <name type="scientific">Tetracentron sinense</name>
    <name type="common">Spur-leaf</name>
    <dbReference type="NCBI Taxonomy" id="13715"/>
    <lineage>
        <taxon>Eukaryota</taxon>
        <taxon>Viridiplantae</taxon>
        <taxon>Streptophyta</taxon>
        <taxon>Embryophyta</taxon>
        <taxon>Tracheophyta</taxon>
        <taxon>Spermatophyta</taxon>
        <taxon>Magnoliopsida</taxon>
        <taxon>Trochodendrales</taxon>
        <taxon>Trochodendraceae</taxon>
        <taxon>Tetracentron</taxon>
    </lineage>
</organism>
<feature type="transmembrane region" description="Helical" evidence="10">
    <location>
        <begin position="177"/>
        <end position="198"/>
    </location>
</feature>